<reference evidence="2" key="1">
    <citation type="submission" date="2020-05" db="EMBL/GenBank/DDBJ databases">
        <title>Genomic Encyclopedia of Type Strains, Phase IV (KMG-V): Genome sequencing to study the core and pangenomes of soil and plant-associated prokaryotes.</title>
        <authorList>
            <person name="Whitman W."/>
        </authorList>
    </citation>
    <scope>NUCLEOTIDE SEQUENCE</scope>
    <source>
        <strain evidence="2">16F</strain>
    </source>
</reference>
<dbReference type="Gene3D" id="2.60.40.2700">
    <property type="match status" value="2"/>
</dbReference>
<dbReference type="NCBIfam" id="NF012211">
    <property type="entry name" value="tand_rpt_95"/>
    <property type="match status" value="2"/>
</dbReference>
<dbReference type="RefSeq" id="WP_173780498.1">
    <property type="nucleotide sequence ID" value="NZ_JABSNO010000034.1"/>
</dbReference>
<comment type="caution">
    <text evidence="2">The sequence shown here is derived from an EMBL/GenBank/DDBJ whole genome shotgun (WGS) entry which is preliminary data.</text>
</comment>
<dbReference type="Pfam" id="PF19081">
    <property type="entry name" value="Ig_7"/>
    <property type="match status" value="1"/>
</dbReference>
<gene>
    <name evidence="2" type="ORF">HNQ03_003053</name>
</gene>
<dbReference type="InterPro" id="IPR044023">
    <property type="entry name" value="Ig_7"/>
</dbReference>
<keyword evidence="3" id="KW-1185">Reference proteome</keyword>
<dbReference type="Gene3D" id="2.60.40.1200">
    <property type="match status" value="1"/>
</dbReference>
<accession>A0A8J8K9S1</accession>
<evidence type="ECO:0000313" key="3">
    <source>
        <dbReference type="Proteomes" id="UP000610746"/>
    </source>
</evidence>
<name>A0A8J8K9S1_9FLAO</name>
<dbReference type="EMBL" id="JABSNO010000034">
    <property type="protein sequence ID" value="NRS93961.1"/>
    <property type="molecule type" value="Genomic_DNA"/>
</dbReference>
<protein>
    <submittedName>
        <fullName evidence="2">CshA-type fibril repeat protein</fullName>
    </submittedName>
</protein>
<sequence>MLIKLYSLNKIYKHSWNRVLFLFTIVLLFFSSAQLSAQNITLLGSTTASAKGSGTAGKPTLTWNIPAGNSRIMIVTFFFERMMASPNVGNNWPSTNSGADFFNVQVGGFNMTGRSALRSQYSVNNTATFTNSDFGTDTFIYSLRDVGGLPTGNTTFDFSAILNPKFSSDEVLVSIEVYGNVGSTILTGTNTLGYAGFDLVTPYDNSSSTMTVSNSGFTLPIGRTASELLYSSYGMTTKDQAQTVNSGWTVVNNFKITNADNTGTTGWPFDRPLNEGDGINFISAYQTNVANPSNFTVTRSPSSDTERIHAIRMQSFALAPLAKPSVSGTVFLDTNGPANIGGTGTNGGGLFINVVDAAGNVVYVATVAANGTYTIPTGNVVEDSIYKFQLSKTAGTVNSTPPPIQLNPGYLIVGEATNPTGNDGLADGMISDKIGTSNLSGYNFGINTCTPTAISAQPQVTQTVCKNAAPTNLSVTGSGASLTYQWYSNPTDTNAGGTSIAGATSSTYTPPTTTPGTTFYYAIVTGTCGQATSNTSRVIVSDLTAVSGQPLATQTVVQNTSSTTFSVLARGLGLTYQWYSNATNSTTGGTIISGATSSFYIAPTSVVGTRYYYAVITGTCGNATSATAAVIVTAACTAGTMAPVLTTNATGTAPSVDLSSLVSSTTPTNSVLEWHTVSAPVDTTTKLASNTVTSTTTLTNYYGVYHSTSGTNCYSPSAKVSVIGNTCPATTVDISTVTNSTIPAGNNSVRWFTNSAGTGTALTNAQLQAAGAGTYWPFFYDATNMCYSNAGSPVVVSIRNCTIDAVNDINQVPKGVTAIGSVLTNDESLSGPITVQSATYLNSAGVLTALPLGTATNVYDAAGTLAGSMTLRADGTYTFVPTATYVGKVPVNYVAVDANGNTDPAQLTIIVIKTVSTNSNNNPIAQNDTGYTEINTAVSSNVLVNDSDPDGNTLTVTGATQGGTALTIGTSTTVSGVNSAGVAVANAGTIVLNANGTYTYTPATGFVGTVNPIPYSISDGNGGTATAVLNLKVLPNVGNQTFANDDANTGKIGTTLTGNVKTNDTDPEGNPTTVTGATYLNSAGVVTALPIGTATNVYNATGTLAGSMMLNANGTYTFVPTATYTGTTPIIYTVCDTVGLPQACDTATLYLTELPNSNIDAVNDINQVPKGITATGSVLTNDESTSNPITVQSATYLNAAGVVTVLPLGTATNVYDAAGTLAGSMTLNADGTYTFVPTATYVGKVPVNYVAVNTVGSTDPATLTIVVIENPAGGNDNPIAQNDTGYTEINTPVSSNVLLNDSDPNVGTTLTVTGATQGGTTLTIGTATTVSGVNSSGVTVANAGTVTLNANGTYTYTPANGFVGTVNPIPYTISDGNGGTATAVLNLKVLPNVGNETFANDDANTGIKGTTLTGNVKTNDTDPEGNPTTVTAANVGGTTLTIGTATVLPGVGTLTLNAIGTYTFVPLATYVGTTSVIYTVCDNQNPQACDTATLYLTELPLGVCYELPNTTGTAIDTKHGITLLQRAGADNGNWPMVRKSAHTVLESNTKGFVITRMSTVDIQGQTSPAIAAKITNPQEGMMVYDTTVNCLKLYANGVWSCFSTPTCP</sequence>
<dbReference type="Pfam" id="PF17963">
    <property type="entry name" value="Big_9"/>
    <property type="match status" value="4"/>
</dbReference>
<proteinExistence type="predicted"/>
<dbReference type="Proteomes" id="UP000610746">
    <property type="component" value="Unassembled WGS sequence"/>
</dbReference>
<dbReference type="Gene3D" id="2.60.40.2810">
    <property type="match status" value="2"/>
</dbReference>
<evidence type="ECO:0000313" key="2">
    <source>
        <dbReference type="EMBL" id="NRS93961.1"/>
    </source>
</evidence>
<evidence type="ECO:0000259" key="1">
    <source>
        <dbReference type="Pfam" id="PF19081"/>
    </source>
</evidence>
<organism evidence="2 3">
    <name type="scientific">Frigoriflavimonas asaccharolytica</name>
    <dbReference type="NCBI Taxonomy" id="2735899"/>
    <lineage>
        <taxon>Bacteria</taxon>
        <taxon>Pseudomonadati</taxon>
        <taxon>Bacteroidota</taxon>
        <taxon>Flavobacteriia</taxon>
        <taxon>Flavobacteriales</taxon>
        <taxon>Weeksellaceae</taxon>
        <taxon>Frigoriflavimonas</taxon>
    </lineage>
</organism>
<feature type="domain" description="Ig-like" evidence="1">
    <location>
        <begin position="457"/>
        <end position="540"/>
    </location>
</feature>